<keyword evidence="2" id="KW-1133">Transmembrane helix</keyword>
<accession>A0ABT7AJ95</accession>
<proteinExistence type="predicted"/>
<sequence length="472" mass="50696">MTLSQLQDSRGARLAGRLFGRFGRLPARVQAIVDGETQAAEILSAWLVFGIVLLLGLLYLLTPKALDAVSELRPVPIAVSIGLMLGMLRLTLAHTGRMHGIAVTLFTVADFALLYGLIWTFHLQYWQPPAFSLKAPSFLFTFLLIAVRTLRFEPRVVVMAGLTAAIGWAVMAWLVFTDARSAVTRDFVVYMTSNAMLIGAEVEKIVAILLFTAVLTLSIARARRALLTAAIGHTVTEDLSRFFDPEIAERITRAEELAPGRGETRAGAILMTDIRGFTTLAARLPPSEVIRLLVAYQRRMTAVITAHGGTIDKFLGDGILATFGCAHESAAAAAQALQAMLDLDAEAERFAAELAAEGREPVEIGIAVAAGQVIFGTVGDGDRLEFTVIGEPVNRVTKLEKHNRRLGARAVTDRNTFTLAEAQGFAGAALFAAAPGEQVPGIEEPLDLVYLPRRDGGRSRADGAALEGGRPA</sequence>
<feature type="transmembrane region" description="Helical" evidence="2">
    <location>
        <begin position="157"/>
        <end position="176"/>
    </location>
</feature>
<feature type="transmembrane region" description="Helical" evidence="2">
    <location>
        <begin position="131"/>
        <end position="150"/>
    </location>
</feature>
<dbReference type="Gene3D" id="3.30.70.1230">
    <property type="entry name" value="Nucleotide cyclase"/>
    <property type="match status" value="1"/>
</dbReference>
<dbReference type="PANTHER" id="PTHR43081:SF1">
    <property type="entry name" value="ADENYLATE CYCLASE, TERMINAL-DIFFERENTIATION SPECIFIC"/>
    <property type="match status" value="1"/>
</dbReference>
<evidence type="ECO:0000256" key="1">
    <source>
        <dbReference type="SAM" id="MobiDB-lite"/>
    </source>
</evidence>
<dbReference type="EC" id="4.6.1.-" evidence="4"/>
<feature type="transmembrane region" description="Helical" evidence="2">
    <location>
        <begin position="42"/>
        <end position="62"/>
    </location>
</feature>
<dbReference type="Pfam" id="PF00211">
    <property type="entry name" value="Guanylate_cyc"/>
    <property type="match status" value="1"/>
</dbReference>
<evidence type="ECO:0000259" key="3">
    <source>
        <dbReference type="PROSITE" id="PS50125"/>
    </source>
</evidence>
<dbReference type="GO" id="GO:0016829">
    <property type="term" value="F:lyase activity"/>
    <property type="evidence" value="ECO:0007669"/>
    <property type="project" value="UniProtKB-KW"/>
</dbReference>
<protein>
    <submittedName>
        <fullName evidence="4">Adenylate/guanylate cyclase domain-containing protein</fullName>
        <ecNumber evidence="4">4.6.1.-</ecNumber>
    </submittedName>
</protein>
<dbReference type="Proteomes" id="UP001321492">
    <property type="component" value="Unassembled WGS sequence"/>
</dbReference>
<dbReference type="SMART" id="SM00044">
    <property type="entry name" value="CYCc"/>
    <property type="match status" value="1"/>
</dbReference>
<gene>
    <name evidence="4" type="ORF">QNA08_14515</name>
</gene>
<dbReference type="RefSeq" id="WP_283741446.1">
    <property type="nucleotide sequence ID" value="NZ_JASJEV010000009.1"/>
</dbReference>
<dbReference type="EMBL" id="JASJEV010000009">
    <property type="protein sequence ID" value="MDJ1159449.1"/>
    <property type="molecule type" value="Genomic_DNA"/>
</dbReference>
<name>A0ABT7AJ95_9HYPH</name>
<dbReference type="InterPro" id="IPR029787">
    <property type="entry name" value="Nucleotide_cyclase"/>
</dbReference>
<comment type="caution">
    <text evidence="4">The sequence shown here is derived from an EMBL/GenBank/DDBJ whole genome shotgun (WGS) entry which is preliminary data.</text>
</comment>
<reference evidence="4 5" key="1">
    <citation type="submission" date="2023-05" db="EMBL/GenBank/DDBJ databases">
        <title>Chelatococcus sp. nov., a moderately thermophilic bacterium isolated from hot spring microbial mat.</title>
        <authorList>
            <person name="Hu C.-J."/>
            <person name="Li W.-J."/>
        </authorList>
    </citation>
    <scope>NUCLEOTIDE SEQUENCE [LARGE SCALE GENOMIC DNA]</scope>
    <source>
        <strain evidence="4 5">SYSU G07232</strain>
    </source>
</reference>
<keyword evidence="4" id="KW-0456">Lyase</keyword>
<dbReference type="CDD" id="cd07302">
    <property type="entry name" value="CHD"/>
    <property type="match status" value="1"/>
</dbReference>
<evidence type="ECO:0000256" key="2">
    <source>
        <dbReference type="SAM" id="Phobius"/>
    </source>
</evidence>
<dbReference type="InterPro" id="IPR001054">
    <property type="entry name" value="A/G_cyclase"/>
</dbReference>
<evidence type="ECO:0000313" key="5">
    <source>
        <dbReference type="Proteomes" id="UP001321492"/>
    </source>
</evidence>
<keyword evidence="2" id="KW-0812">Transmembrane</keyword>
<keyword evidence="2" id="KW-0472">Membrane</keyword>
<feature type="transmembrane region" description="Helical" evidence="2">
    <location>
        <begin position="74"/>
        <end position="92"/>
    </location>
</feature>
<dbReference type="PANTHER" id="PTHR43081">
    <property type="entry name" value="ADENYLATE CYCLASE, TERMINAL-DIFFERENTIATION SPECIFIC-RELATED"/>
    <property type="match status" value="1"/>
</dbReference>
<dbReference type="InterPro" id="IPR050697">
    <property type="entry name" value="Adenylyl/Guanylyl_Cyclase_3/4"/>
</dbReference>
<organism evidence="4 5">
    <name type="scientific">Chelatococcus albus</name>
    <dbReference type="NCBI Taxonomy" id="3047466"/>
    <lineage>
        <taxon>Bacteria</taxon>
        <taxon>Pseudomonadati</taxon>
        <taxon>Pseudomonadota</taxon>
        <taxon>Alphaproteobacteria</taxon>
        <taxon>Hyphomicrobiales</taxon>
        <taxon>Chelatococcaceae</taxon>
        <taxon>Chelatococcus</taxon>
    </lineage>
</organism>
<evidence type="ECO:0000313" key="4">
    <source>
        <dbReference type="EMBL" id="MDJ1159449.1"/>
    </source>
</evidence>
<dbReference type="SUPFAM" id="SSF55073">
    <property type="entry name" value="Nucleotide cyclase"/>
    <property type="match status" value="1"/>
</dbReference>
<dbReference type="PROSITE" id="PS50125">
    <property type="entry name" value="GUANYLATE_CYCLASE_2"/>
    <property type="match status" value="1"/>
</dbReference>
<feature type="region of interest" description="Disordered" evidence="1">
    <location>
        <begin position="453"/>
        <end position="472"/>
    </location>
</feature>
<keyword evidence="5" id="KW-1185">Reference proteome</keyword>
<feature type="transmembrane region" description="Helical" evidence="2">
    <location>
        <begin position="99"/>
        <end position="119"/>
    </location>
</feature>
<feature type="domain" description="Guanylate cyclase" evidence="3">
    <location>
        <begin position="268"/>
        <end position="400"/>
    </location>
</feature>
<feature type="transmembrane region" description="Helical" evidence="2">
    <location>
        <begin position="196"/>
        <end position="217"/>
    </location>
</feature>